<name>A0A1F5V5B1_9BACT</name>
<organism evidence="1 2">
    <name type="scientific">Candidatus Fischerbacteria bacterium RBG_13_37_8</name>
    <dbReference type="NCBI Taxonomy" id="1817863"/>
    <lineage>
        <taxon>Bacteria</taxon>
        <taxon>Candidatus Fischeribacteriota</taxon>
    </lineage>
</organism>
<evidence type="ECO:0000313" key="1">
    <source>
        <dbReference type="EMBL" id="OGF58612.1"/>
    </source>
</evidence>
<proteinExistence type="predicted"/>
<protein>
    <recommendedName>
        <fullName evidence="3">DUF2283 domain-containing protein</fullName>
    </recommendedName>
</protein>
<evidence type="ECO:0000313" key="2">
    <source>
        <dbReference type="Proteomes" id="UP000178943"/>
    </source>
</evidence>
<evidence type="ECO:0008006" key="3">
    <source>
        <dbReference type="Google" id="ProtNLM"/>
    </source>
</evidence>
<accession>A0A1F5V5B1</accession>
<dbReference type="EMBL" id="MFGW01000243">
    <property type="protein sequence ID" value="OGF58612.1"/>
    <property type="molecule type" value="Genomic_DNA"/>
</dbReference>
<gene>
    <name evidence="1" type="ORF">A2Y62_16700</name>
</gene>
<dbReference type="Proteomes" id="UP000178943">
    <property type="component" value="Unassembled WGS sequence"/>
</dbReference>
<reference evidence="1 2" key="1">
    <citation type="journal article" date="2016" name="Nat. Commun.">
        <title>Thousands of microbial genomes shed light on interconnected biogeochemical processes in an aquifer system.</title>
        <authorList>
            <person name="Anantharaman K."/>
            <person name="Brown C.T."/>
            <person name="Hug L.A."/>
            <person name="Sharon I."/>
            <person name="Castelle C.J."/>
            <person name="Probst A.J."/>
            <person name="Thomas B.C."/>
            <person name="Singh A."/>
            <person name="Wilkins M.J."/>
            <person name="Karaoz U."/>
            <person name="Brodie E.L."/>
            <person name="Williams K.H."/>
            <person name="Hubbard S.S."/>
            <person name="Banfield J.F."/>
        </authorList>
    </citation>
    <scope>NUCLEOTIDE SEQUENCE [LARGE SCALE GENOMIC DNA]</scope>
</reference>
<comment type="caution">
    <text evidence="1">The sequence shown here is derived from an EMBL/GenBank/DDBJ whole genome shotgun (WGS) entry which is preliminary data.</text>
</comment>
<dbReference type="AlphaFoldDB" id="A0A1F5V5B1"/>
<sequence length="93" mass="11018">MSISYNPKADDLVYKTRENNQKPNIKASNFIIWFDKELSLYAIKISNFNEELKEFKRNLNIVRLGGIWQGIEITDKDIEDARQDLLKIIEGRW</sequence>